<accession>A0ABQ5D7R0</accession>
<name>A0ABQ5D7R0_9ASTR</name>
<comment type="caution">
    <text evidence="10">The sequence shown here is derived from an EMBL/GenBank/DDBJ whole genome shotgun (WGS) entry which is preliminary data.</text>
</comment>
<dbReference type="InterPro" id="IPR006808">
    <property type="entry name" value="ATP_synth_F0_gsu_mt"/>
</dbReference>
<evidence type="ECO:0000256" key="4">
    <source>
        <dbReference type="ARBA" id="ARBA00022547"/>
    </source>
</evidence>
<reference evidence="10" key="2">
    <citation type="submission" date="2022-01" db="EMBL/GenBank/DDBJ databases">
        <authorList>
            <person name="Yamashiro T."/>
            <person name="Shiraishi A."/>
            <person name="Satake H."/>
            <person name="Nakayama K."/>
        </authorList>
    </citation>
    <scope>NUCLEOTIDE SEQUENCE</scope>
</reference>
<keyword evidence="11" id="KW-1185">Reference proteome</keyword>
<sequence>MLNPSQSLLIADRMAAQLKQLQSKACQAKQFLSTHGSVYYKDIMEKNKQYVQSPATVEKCNELSKQLFYTRLASLPSRNESLKKELDFVKNLWQNKKDMHVEQLGIAALFGLECFAWFCSGEIIGRGFTFTGYYV</sequence>
<keyword evidence="4" id="KW-0138">CF(0)</keyword>
<comment type="subcellular location">
    <subcellularLocation>
        <location evidence="1">Mitochondrion membrane</location>
    </subcellularLocation>
</comment>
<evidence type="ECO:0000256" key="7">
    <source>
        <dbReference type="ARBA" id="ARBA00023128"/>
    </source>
</evidence>
<evidence type="ECO:0000256" key="9">
    <source>
        <dbReference type="ARBA" id="ARBA00023310"/>
    </source>
</evidence>
<comment type="similarity">
    <text evidence="2">Belongs to the ATPase g subunit family.</text>
</comment>
<reference evidence="10" key="1">
    <citation type="journal article" date="2022" name="Int. J. Mol. Sci.">
        <title>Draft Genome of Tanacetum Coccineum: Genomic Comparison of Closely Related Tanacetum-Family Plants.</title>
        <authorList>
            <person name="Yamashiro T."/>
            <person name="Shiraishi A."/>
            <person name="Nakayama K."/>
            <person name="Satake H."/>
        </authorList>
    </citation>
    <scope>NUCLEOTIDE SEQUENCE</scope>
</reference>
<keyword evidence="6" id="KW-0406">Ion transport</keyword>
<evidence type="ECO:0000256" key="5">
    <source>
        <dbReference type="ARBA" id="ARBA00022781"/>
    </source>
</evidence>
<evidence type="ECO:0000313" key="10">
    <source>
        <dbReference type="EMBL" id="GJT35331.1"/>
    </source>
</evidence>
<keyword evidence="9" id="KW-0066">ATP synthesis</keyword>
<keyword evidence="7" id="KW-0496">Mitochondrion</keyword>
<evidence type="ECO:0000256" key="3">
    <source>
        <dbReference type="ARBA" id="ARBA00022448"/>
    </source>
</evidence>
<evidence type="ECO:0000256" key="6">
    <source>
        <dbReference type="ARBA" id="ARBA00023065"/>
    </source>
</evidence>
<keyword evidence="5" id="KW-0375">Hydrogen ion transport</keyword>
<gene>
    <name evidence="10" type="ORF">Tco_0925750</name>
</gene>
<protein>
    <submittedName>
        <fullName evidence="10">ATPase, F0 complex, subunit G</fullName>
    </submittedName>
</protein>
<evidence type="ECO:0000256" key="8">
    <source>
        <dbReference type="ARBA" id="ARBA00023136"/>
    </source>
</evidence>
<dbReference type="EMBL" id="BQNB010015042">
    <property type="protein sequence ID" value="GJT35331.1"/>
    <property type="molecule type" value="Genomic_DNA"/>
</dbReference>
<evidence type="ECO:0000256" key="2">
    <source>
        <dbReference type="ARBA" id="ARBA00005699"/>
    </source>
</evidence>
<keyword evidence="8" id="KW-0472">Membrane</keyword>
<keyword evidence="3" id="KW-0813">Transport</keyword>
<dbReference type="PANTHER" id="PTHR12386">
    <property type="entry name" value="ATP SYNTHASE SUBUNIT"/>
    <property type="match status" value="1"/>
</dbReference>
<dbReference type="Proteomes" id="UP001151760">
    <property type="component" value="Unassembled WGS sequence"/>
</dbReference>
<organism evidence="10 11">
    <name type="scientific">Tanacetum coccineum</name>
    <dbReference type="NCBI Taxonomy" id="301880"/>
    <lineage>
        <taxon>Eukaryota</taxon>
        <taxon>Viridiplantae</taxon>
        <taxon>Streptophyta</taxon>
        <taxon>Embryophyta</taxon>
        <taxon>Tracheophyta</taxon>
        <taxon>Spermatophyta</taxon>
        <taxon>Magnoliopsida</taxon>
        <taxon>eudicotyledons</taxon>
        <taxon>Gunneridae</taxon>
        <taxon>Pentapetalae</taxon>
        <taxon>asterids</taxon>
        <taxon>campanulids</taxon>
        <taxon>Asterales</taxon>
        <taxon>Asteraceae</taxon>
        <taxon>Asteroideae</taxon>
        <taxon>Anthemideae</taxon>
        <taxon>Anthemidinae</taxon>
        <taxon>Tanacetum</taxon>
    </lineage>
</organism>
<evidence type="ECO:0000313" key="11">
    <source>
        <dbReference type="Proteomes" id="UP001151760"/>
    </source>
</evidence>
<evidence type="ECO:0000256" key="1">
    <source>
        <dbReference type="ARBA" id="ARBA00004325"/>
    </source>
</evidence>
<proteinExistence type="inferred from homology"/>
<dbReference type="Pfam" id="PF04718">
    <property type="entry name" value="ATP-synt_G"/>
    <property type="match status" value="1"/>
</dbReference>